<evidence type="ECO:0000259" key="1">
    <source>
        <dbReference type="Pfam" id="PF01593"/>
    </source>
</evidence>
<sequence length="416" mass="46544">MKIGIVGAGISGLAISLAAEKAGHEVVIFESESDLGGRMSSIRFGPYIIDVGFHVLHTAYPSLHRWIDFSKLEFKEMEKCTESIDPDTGRRKLLADAISMPLKLFPTLRATGLRDGLRLLRWRLASNRKDIELPLDFKSKKIMDGFTERGFSNNIVQKILRPLFAGITLDPDLEERMSFASFTWAAMSLGSMIMLKGGIQAVPNQLANKLISTQVRFNSKVDAVSSTTITCNKKTEKFDKVVLATPQNVSFHLLNRKPLKKVKKTATIVFNSLKNPLSRHRLLINEKYGLNGNKILHAHLHPFHPQLIIATVIGEDADSLKDNQDEILSEFETWFGKQVREWEFVTVTKVDNALPLIDTEHIGRIREPITEKGILLAGDYTTHPSVQGALFSAERVIKHLNIPIPDKTINATSSQT</sequence>
<dbReference type="InterPro" id="IPR002937">
    <property type="entry name" value="Amino_oxidase"/>
</dbReference>
<dbReference type="Gene3D" id="3.50.50.60">
    <property type="entry name" value="FAD/NAD(P)-binding domain"/>
    <property type="match status" value="1"/>
</dbReference>
<dbReference type="Gene3D" id="3.90.660.20">
    <property type="entry name" value="Protoporphyrinogen oxidase, mitochondrial, domain 2"/>
    <property type="match status" value="1"/>
</dbReference>
<dbReference type="SUPFAM" id="SSF51905">
    <property type="entry name" value="FAD/NAD(P)-binding domain"/>
    <property type="match status" value="1"/>
</dbReference>
<dbReference type="Gene3D" id="1.10.3110.10">
    <property type="entry name" value="protoporphyrinogen ix oxidase, domain 3"/>
    <property type="match status" value="1"/>
</dbReference>
<dbReference type="InterPro" id="IPR036188">
    <property type="entry name" value="FAD/NAD-bd_sf"/>
</dbReference>
<dbReference type="AlphaFoldDB" id="A0A1J5SVJ1"/>
<accession>A0A1J5SVJ1</accession>
<feature type="domain" description="Amine oxidase" evidence="1">
    <location>
        <begin position="10"/>
        <end position="396"/>
    </location>
</feature>
<proteinExistence type="predicted"/>
<organism evidence="2 3">
    <name type="scientific">Marine Group III euryarchaeote CG-Epi6</name>
    <dbReference type="NCBI Taxonomy" id="1889000"/>
    <lineage>
        <taxon>Archaea</taxon>
        <taxon>Methanobacteriati</taxon>
        <taxon>Thermoplasmatota</taxon>
        <taxon>Thermoplasmata</taxon>
        <taxon>Candidatus Thermoprofundales</taxon>
    </lineage>
</organism>
<dbReference type="Pfam" id="PF01593">
    <property type="entry name" value="Amino_oxidase"/>
    <property type="match status" value="1"/>
</dbReference>
<comment type="caution">
    <text evidence="2">The sequence shown here is derived from an EMBL/GenBank/DDBJ whole genome shotgun (WGS) entry which is preliminary data.</text>
</comment>
<evidence type="ECO:0000313" key="3">
    <source>
        <dbReference type="Proteomes" id="UP000183403"/>
    </source>
</evidence>
<evidence type="ECO:0000313" key="2">
    <source>
        <dbReference type="EMBL" id="OIR11995.1"/>
    </source>
</evidence>
<gene>
    <name evidence="2" type="ORF">BEU03_02475</name>
</gene>
<reference evidence="2 3" key="1">
    <citation type="submission" date="2016-08" db="EMBL/GenBank/DDBJ databases">
        <title>New Insights into Marine Group III Euryarchaeota, from dark to light.</title>
        <authorList>
            <person name="Haro-Moreno J.M."/>
            <person name="Rodriguez-Valera F."/>
            <person name="Lopez-Garcia P."/>
            <person name="Moreira D."/>
            <person name="Martin-Cuadrado A.B."/>
        </authorList>
    </citation>
    <scope>NUCLEOTIDE SEQUENCE [LARGE SCALE GENOMIC DNA]</scope>
    <source>
        <strain evidence="2">CG-Epi6</strain>
    </source>
</reference>
<dbReference type="EMBL" id="MIYV01000016">
    <property type="protein sequence ID" value="OIR11995.1"/>
    <property type="molecule type" value="Genomic_DNA"/>
</dbReference>
<protein>
    <recommendedName>
        <fullName evidence="1">Amine oxidase domain-containing protein</fullName>
    </recommendedName>
</protein>
<dbReference type="GO" id="GO:0016491">
    <property type="term" value="F:oxidoreductase activity"/>
    <property type="evidence" value="ECO:0007669"/>
    <property type="project" value="InterPro"/>
</dbReference>
<dbReference type="Proteomes" id="UP000183403">
    <property type="component" value="Unassembled WGS sequence"/>
</dbReference>
<dbReference type="PANTHER" id="PTHR42841">
    <property type="entry name" value="AMINE OXIDASE"/>
    <property type="match status" value="1"/>
</dbReference>
<name>A0A1J5SVJ1_9ARCH</name>